<dbReference type="EMBL" id="CM000138">
    <property type="protein sequence ID" value="EAZ11138.1"/>
    <property type="molecule type" value="Genomic_DNA"/>
</dbReference>
<dbReference type="Proteomes" id="UP000007752">
    <property type="component" value="Chromosome 1"/>
</dbReference>
<evidence type="ECO:0000259" key="1">
    <source>
        <dbReference type="Pfam" id="PF13456"/>
    </source>
</evidence>
<reference evidence="2" key="2">
    <citation type="submission" date="2008-12" db="EMBL/GenBank/DDBJ databases">
        <title>Improved gene annotation of the rice (Oryza sativa) genomes.</title>
        <authorList>
            <person name="Wang J."/>
            <person name="Li R."/>
            <person name="Fan W."/>
            <person name="Huang Q."/>
            <person name="Zhang J."/>
            <person name="Zhou Y."/>
            <person name="Hu Y."/>
            <person name="Zi S."/>
            <person name="Li J."/>
            <person name="Ni P."/>
            <person name="Zheng H."/>
            <person name="Zhang Y."/>
            <person name="Zhao M."/>
            <person name="Hao Q."/>
            <person name="McDermott J."/>
            <person name="Samudrala R."/>
            <person name="Kristiansen K."/>
            <person name="Wong G.K.-S."/>
        </authorList>
    </citation>
    <scope>NUCLEOTIDE SEQUENCE</scope>
</reference>
<gene>
    <name evidence="2" type="ORF">OsJ_00987</name>
</gene>
<organism evidence="2">
    <name type="scientific">Oryza sativa subsp. japonica</name>
    <name type="common">Rice</name>
    <dbReference type="NCBI Taxonomy" id="39947"/>
    <lineage>
        <taxon>Eukaryota</taxon>
        <taxon>Viridiplantae</taxon>
        <taxon>Streptophyta</taxon>
        <taxon>Embryophyta</taxon>
        <taxon>Tracheophyta</taxon>
        <taxon>Spermatophyta</taxon>
        <taxon>Magnoliopsida</taxon>
        <taxon>Liliopsida</taxon>
        <taxon>Poales</taxon>
        <taxon>Poaceae</taxon>
        <taxon>BOP clade</taxon>
        <taxon>Oryzoideae</taxon>
        <taxon>Oryzeae</taxon>
        <taxon>Oryzinae</taxon>
        <taxon>Oryza</taxon>
        <taxon>Oryza sativa</taxon>
    </lineage>
</organism>
<accession>A2ZQZ1</accession>
<dbReference type="InterPro" id="IPR012337">
    <property type="entry name" value="RNaseH-like_sf"/>
</dbReference>
<dbReference type="PANTHER" id="PTHR48475:SF1">
    <property type="entry name" value="RNASE H TYPE-1 DOMAIN-CONTAINING PROTEIN"/>
    <property type="match status" value="1"/>
</dbReference>
<dbReference type="PANTHER" id="PTHR48475">
    <property type="entry name" value="RIBONUCLEASE H"/>
    <property type="match status" value="1"/>
</dbReference>
<evidence type="ECO:0000313" key="2">
    <source>
        <dbReference type="EMBL" id="EAZ11138.1"/>
    </source>
</evidence>
<dbReference type="GO" id="GO:0004523">
    <property type="term" value="F:RNA-DNA hybrid ribonuclease activity"/>
    <property type="evidence" value="ECO:0007669"/>
    <property type="project" value="InterPro"/>
</dbReference>
<dbReference type="InterPro" id="IPR036397">
    <property type="entry name" value="RNaseH_sf"/>
</dbReference>
<protein>
    <recommendedName>
        <fullName evidence="1">RNase H type-1 domain-containing protein</fullName>
    </recommendedName>
</protein>
<dbReference type="InterPro" id="IPR002156">
    <property type="entry name" value="RNaseH_domain"/>
</dbReference>
<dbReference type="AlphaFoldDB" id="A2ZQZ1"/>
<dbReference type="SUPFAM" id="SSF53098">
    <property type="entry name" value="Ribonuclease H-like"/>
    <property type="match status" value="1"/>
</dbReference>
<dbReference type="GO" id="GO:0003676">
    <property type="term" value="F:nucleic acid binding"/>
    <property type="evidence" value="ECO:0007669"/>
    <property type="project" value="InterPro"/>
</dbReference>
<dbReference type="Gene3D" id="3.30.420.10">
    <property type="entry name" value="Ribonuclease H-like superfamily/Ribonuclease H"/>
    <property type="match status" value="1"/>
</dbReference>
<reference evidence="2" key="1">
    <citation type="journal article" date="2005" name="PLoS Biol.">
        <title>The genomes of Oryza sativa: a history of duplications.</title>
        <authorList>
            <person name="Yu J."/>
            <person name="Wang J."/>
            <person name="Lin W."/>
            <person name="Li S."/>
            <person name="Li H."/>
            <person name="Zhou J."/>
            <person name="Ni P."/>
            <person name="Dong W."/>
            <person name="Hu S."/>
            <person name="Zeng C."/>
            <person name="Zhang J."/>
            <person name="Zhang Y."/>
            <person name="Li R."/>
            <person name="Xu Z."/>
            <person name="Li S."/>
            <person name="Li X."/>
            <person name="Zheng H."/>
            <person name="Cong L."/>
            <person name="Lin L."/>
            <person name="Yin J."/>
            <person name="Geng J."/>
            <person name="Li G."/>
            <person name="Shi J."/>
            <person name="Liu J."/>
            <person name="Lv H."/>
            <person name="Li J."/>
            <person name="Wang J."/>
            <person name="Deng Y."/>
            <person name="Ran L."/>
            <person name="Shi X."/>
            <person name="Wang X."/>
            <person name="Wu Q."/>
            <person name="Li C."/>
            <person name="Ren X."/>
            <person name="Wang J."/>
            <person name="Wang X."/>
            <person name="Li D."/>
            <person name="Liu D."/>
            <person name="Zhang X."/>
            <person name="Ji Z."/>
            <person name="Zhao W."/>
            <person name="Sun Y."/>
            <person name="Zhang Z."/>
            <person name="Bao J."/>
            <person name="Han Y."/>
            <person name="Dong L."/>
            <person name="Ji J."/>
            <person name="Chen P."/>
            <person name="Wu S."/>
            <person name="Liu J."/>
            <person name="Xiao Y."/>
            <person name="Bu D."/>
            <person name="Tan J."/>
            <person name="Yang L."/>
            <person name="Ye C."/>
            <person name="Zhang J."/>
            <person name="Xu J."/>
            <person name="Zhou Y."/>
            <person name="Yu Y."/>
            <person name="Zhang B."/>
            <person name="Zhuang S."/>
            <person name="Wei H."/>
            <person name="Liu B."/>
            <person name="Lei M."/>
            <person name="Yu H."/>
            <person name="Li Y."/>
            <person name="Xu H."/>
            <person name="Wei S."/>
            <person name="He X."/>
            <person name="Fang L."/>
            <person name="Zhang Z."/>
            <person name="Zhang Y."/>
            <person name="Huang X."/>
            <person name="Su Z."/>
            <person name="Tong W."/>
            <person name="Li J."/>
            <person name="Tong Z."/>
            <person name="Li S."/>
            <person name="Ye J."/>
            <person name="Wang L."/>
            <person name="Fang L."/>
            <person name="Lei T."/>
            <person name="Chen C."/>
            <person name="Chen H."/>
            <person name="Xu Z."/>
            <person name="Li H."/>
            <person name="Huang H."/>
            <person name="Zhang F."/>
            <person name="Xu H."/>
            <person name="Li N."/>
            <person name="Zhao C."/>
            <person name="Li S."/>
            <person name="Dong L."/>
            <person name="Huang Y."/>
            <person name="Li L."/>
            <person name="Xi Y."/>
            <person name="Qi Q."/>
            <person name="Li W."/>
            <person name="Zhang B."/>
            <person name="Hu W."/>
            <person name="Zhang Y."/>
            <person name="Tian X."/>
            <person name="Jiao Y."/>
            <person name="Liang X."/>
            <person name="Jin J."/>
            <person name="Gao L."/>
            <person name="Zheng W."/>
            <person name="Hao B."/>
            <person name="Liu S."/>
            <person name="Wang W."/>
            <person name="Yuan L."/>
            <person name="Cao M."/>
            <person name="McDermott J."/>
            <person name="Samudrala R."/>
            <person name="Wang J."/>
            <person name="Wong G.K."/>
            <person name="Yang H."/>
        </authorList>
    </citation>
    <scope>NUCLEOTIDE SEQUENCE [LARGE SCALE GENOMIC DNA]</scope>
</reference>
<proteinExistence type="predicted"/>
<sequence>MPPPPPLGAKIWRLAARRHWEPGGLLPGALCSADLAAGEDATVSRWWGAEQATSGVEDGWRDARLEFPTTNNTAEYEAIMLALRKARAMGAQCLVIHTDSQVVAGHIDKSYQARSPELAKYLEAFRKAEACFRGITVSGVPRATIADVDALAKAAAGSTLLPSHVLYEVLRSPAASDTDAPAAEVAVIDT</sequence>
<dbReference type="CDD" id="cd09279">
    <property type="entry name" value="RNase_HI_like"/>
    <property type="match status" value="1"/>
</dbReference>
<dbReference type="Pfam" id="PF13456">
    <property type="entry name" value="RVT_3"/>
    <property type="match status" value="1"/>
</dbReference>
<feature type="domain" description="RNase H type-1" evidence="1">
    <location>
        <begin position="69"/>
        <end position="155"/>
    </location>
</feature>
<name>A2ZQZ1_ORYSJ</name>